<feature type="domain" description="Metallo-beta-lactamase" evidence="7">
    <location>
        <begin position="35"/>
        <end position="190"/>
    </location>
</feature>
<accession>A0A7W5VHZ5</accession>
<reference evidence="8 9" key="1">
    <citation type="submission" date="2020-08" db="EMBL/GenBank/DDBJ databases">
        <title>Sequencing the genomes of 1000 actinobacteria strains.</title>
        <authorList>
            <person name="Klenk H.-P."/>
        </authorList>
    </citation>
    <scope>NUCLEOTIDE SEQUENCE [LARGE SCALE GENOMIC DNA]</scope>
    <source>
        <strain evidence="8 9">DSM 44320</strain>
    </source>
</reference>
<evidence type="ECO:0000256" key="1">
    <source>
        <dbReference type="ARBA" id="ARBA00004514"/>
    </source>
</evidence>
<comment type="catalytic activity">
    <reaction evidence="5">
        <text>a ribonucleotidyl-ribonucleotide-RNA + H2O = a 3'-end ribonucleotide-RNA + a 5'-end 5'-phospho-ribonucleoside-RNA + H(+)</text>
        <dbReference type="Rhea" id="RHEA:68096"/>
        <dbReference type="Rhea" id="RHEA-COMP:15179"/>
        <dbReference type="Rhea" id="RHEA-COMP:17355"/>
        <dbReference type="Rhea" id="RHEA-COMP:17428"/>
        <dbReference type="ChEBI" id="CHEBI:15377"/>
        <dbReference type="ChEBI" id="CHEBI:15378"/>
        <dbReference type="ChEBI" id="CHEBI:74896"/>
        <dbReference type="ChEBI" id="CHEBI:138282"/>
        <dbReference type="ChEBI" id="CHEBI:173118"/>
    </reaction>
    <physiologicalReaction direction="left-to-right" evidence="5">
        <dbReference type="Rhea" id="RHEA:68097"/>
    </physiologicalReaction>
</comment>
<keyword evidence="8" id="KW-0378">Hydrolase</keyword>
<dbReference type="SMART" id="SM00849">
    <property type="entry name" value="Lactamase_B"/>
    <property type="match status" value="1"/>
</dbReference>
<evidence type="ECO:0000256" key="5">
    <source>
        <dbReference type="ARBA" id="ARBA00044690"/>
    </source>
</evidence>
<dbReference type="PANTHER" id="PTHR23200">
    <property type="entry name" value="METALLO-BETA-LACTAMASE DOMAIN-CONTAINING PROTEIN 1"/>
    <property type="match status" value="1"/>
</dbReference>
<dbReference type="InterPro" id="IPR039344">
    <property type="entry name" value="MBLAC1"/>
</dbReference>
<dbReference type="SUPFAM" id="SSF56281">
    <property type="entry name" value="Metallo-hydrolase/oxidoreductase"/>
    <property type="match status" value="1"/>
</dbReference>
<keyword evidence="9" id="KW-1185">Reference proteome</keyword>
<proteinExistence type="predicted"/>
<evidence type="ECO:0000256" key="3">
    <source>
        <dbReference type="ARBA" id="ARBA00014856"/>
    </source>
</evidence>
<dbReference type="GO" id="GO:0016787">
    <property type="term" value="F:hydrolase activity"/>
    <property type="evidence" value="ECO:0007669"/>
    <property type="project" value="UniProtKB-KW"/>
</dbReference>
<dbReference type="InterPro" id="IPR036866">
    <property type="entry name" value="RibonucZ/Hydroxyglut_hydro"/>
</dbReference>
<evidence type="ECO:0000256" key="6">
    <source>
        <dbReference type="ARBA" id="ARBA00045869"/>
    </source>
</evidence>
<dbReference type="Proteomes" id="UP000579945">
    <property type="component" value="Unassembled WGS sequence"/>
</dbReference>
<dbReference type="Pfam" id="PF00753">
    <property type="entry name" value="Lactamase_B"/>
    <property type="match status" value="1"/>
</dbReference>
<dbReference type="AlphaFoldDB" id="A0A7W5VHZ5"/>
<comment type="subunit">
    <text evidence="2">Homodimer.</text>
</comment>
<name>A0A7W5VHZ5_9ACTN</name>
<dbReference type="CDD" id="cd07711">
    <property type="entry name" value="MBLAC1-like_MBL-fold"/>
    <property type="match status" value="1"/>
</dbReference>
<dbReference type="EMBL" id="JACIBV010000003">
    <property type="protein sequence ID" value="MBB3733955.1"/>
    <property type="molecule type" value="Genomic_DNA"/>
</dbReference>
<dbReference type="RefSeq" id="WP_350656724.1">
    <property type="nucleotide sequence ID" value="NZ_JBEPFQ010000090.1"/>
</dbReference>
<dbReference type="Gene3D" id="3.60.15.10">
    <property type="entry name" value="Ribonuclease Z/Hydroxyacylglutathione hydrolase-like"/>
    <property type="match status" value="1"/>
</dbReference>
<comment type="subcellular location">
    <subcellularLocation>
        <location evidence="1">Cytoplasm</location>
        <location evidence="1">Cytosol</location>
    </subcellularLocation>
</comment>
<dbReference type="PANTHER" id="PTHR23200:SF48">
    <property type="entry name" value="METALLO-BETA-LACTAMASE DOMAIN-CONTAINING PROTEIN 1"/>
    <property type="match status" value="1"/>
</dbReference>
<comment type="function">
    <text evidence="6">Endoribonuclease that catalyzes the hydrolysis of histone-coding pre-mRNA 3'-end. Involved in histone pre-mRNA processing during the S-phase of the cell cycle, which is required for entering/progressing through S-phase. Cleaves histone pre-mRNA at a major and a minor cleavage site after the 5'-ACCCA-3' and the 5'-ACCCACA-3' sequence, respectively, and located downstream of the stem-loop. May require the presence of the HDE element located at the histone pre-RNA 3'-end to avoid non-specific cleavage.</text>
</comment>
<evidence type="ECO:0000256" key="2">
    <source>
        <dbReference type="ARBA" id="ARBA00011738"/>
    </source>
</evidence>
<evidence type="ECO:0000256" key="4">
    <source>
        <dbReference type="ARBA" id="ARBA00032988"/>
    </source>
</evidence>
<sequence length="202" mass="22052">MESETCGSNVMKDLPADRTASYTVLYEGYGSDGVASTVGYVQDGEVRLVTDPGMVKSRSLILDPLRTLGVEPESVTDVVFSHHHPDHTLNAALFPNARFHDHWAIYFGDQWTWRDAEGYELTPSIKLIRTPGHTHEDITTLVGTPGGVVAFTHVWNDATSASDRHAVDLDALHRGRERVLAVADIVVPGHGAAFIPGIDTPR</sequence>
<comment type="caution">
    <text evidence="8">The sequence shown here is derived from an EMBL/GenBank/DDBJ whole genome shotgun (WGS) entry which is preliminary data.</text>
</comment>
<evidence type="ECO:0000259" key="7">
    <source>
        <dbReference type="SMART" id="SM00849"/>
    </source>
</evidence>
<organism evidence="8 9">
    <name type="scientific">Nonomuraea dietziae</name>
    <dbReference type="NCBI Taxonomy" id="65515"/>
    <lineage>
        <taxon>Bacteria</taxon>
        <taxon>Bacillati</taxon>
        <taxon>Actinomycetota</taxon>
        <taxon>Actinomycetes</taxon>
        <taxon>Streptosporangiales</taxon>
        <taxon>Streptosporangiaceae</taxon>
        <taxon>Nonomuraea</taxon>
    </lineage>
</organism>
<dbReference type="GO" id="GO:0005829">
    <property type="term" value="C:cytosol"/>
    <property type="evidence" value="ECO:0007669"/>
    <property type="project" value="UniProtKB-SubCell"/>
</dbReference>
<evidence type="ECO:0000313" key="8">
    <source>
        <dbReference type="EMBL" id="MBB3733955.1"/>
    </source>
</evidence>
<gene>
    <name evidence="8" type="ORF">FHR33_009908</name>
</gene>
<protein>
    <recommendedName>
        <fullName evidence="3">Metallo-beta-lactamase domain-containing protein 1</fullName>
    </recommendedName>
    <alternativeName>
        <fullName evidence="4">Endoribonuclease MBLAC1</fullName>
    </alternativeName>
</protein>
<evidence type="ECO:0000313" key="9">
    <source>
        <dbReference type="Proteomes" id="UP000579945"/>
    </source>
</evidence>
<dbReference type="InterPro" id="IPR001279">
    <property type="entry name" value="Metallo-B-lactamas"/>
</dbReference>